<keyword evidence="2" id="KW-1185">Reference proteome</keyword>
<dbReference type="Proteomes" id="UP001162480">
    <property type="component" value="Chromosome 21"/>
</dbReference>
<dbReference type="EMBL" id="OX597834">
    <property type="protein sequence ID" value="CAI9738171.1"/>
    <property type="molecule type" value="Genomic_DNA"/>
</dbReference>
<evidence type="ECO:0000313" key="1">
    <source>
        <dbReference type="EMBL" id="CAI9738171.1"/>
    </source>
</evidence>
<sequence length="82" mass="9440">MACRVIGRWFLNGDRQRGSIVRFDIVSGGKRETMLHCCRSLIEAYRSFSIPILTEADTAGTRFNRFHILLSVTVDITDFMNR</sequence>
<name>A0AA36FGG7_OCTVU</name>
<organism evidence="1 2">
    <name type="scientific">Octopus vulgaris</name>
    <name type="common">Common octopus</name>
    <dbReference type="NCBI Taxonomy" id="6645"/>
    <lineage>
        <taxon>Eukaryota</taxon>
        <taxon>Metazoa</taxon>
        <taxon>Spiralia</taxon>
        <taxon>Lophotrochozoa</taxon>
        <taxon>Mollusca</taxon>
        <taxon>Cephalopoda</taxon>
        <taxon>Coleoidea</taxon>
        <taxon>Octopodiformes</taxon>
        <taxon>Octopoda</taxon>
        <taxon>Incirrata</taxon>
        <taxon>Octopodidae</taxon>
        <taxon>Octopus</taxon>
    </lineage>
</organism>
<protein>
    <submittedName>
        <fullName evidence="1">Uncharacterized protein</fullName>
    </submittedName>
</protein>
<dbReference type="AlphaFoldDB" id="A0AA36FGG7"/>
<reference evidence="1" key="1">
    <citation type="submission" date="2023-08" db="EMBL/GenBank/DDBJ databases">
        <authorList>
            <person name="Alioto T."/>
            <person name="Alioto T."/>
            <person name="Gomez Garrido J."/>
        </authorList>
    </citation>
    <scope>NUCLEOTIDE SEQUENCE</scope>
</reference>
<accession>A0AA36FGG7</accession>
<evidence type="ECO:0000313" key="2">
    <source>
        <dbReference type="Proteomes" id="UP001162480"/>
    </source>
</evidence>
<gene>
    <name evidence="1" type="ORF">OCTVUL_1B019850</name>
</gene>
<proteinExistence type="predicted"/>